<dbReference type="SUPFAM" id="SSF52540">
    <property type="entry name" value="P-loop containing nucleoside triphosphate hydrolases"/>
    <property type="match status" value="1"/>
</dbReference>
<dbReference type="InterPro" id="IPR027417">
    <property type="entry name" value="P-loop_NTPase"/>
</dbReference>
<dbReference type="InterPro" id="IPR038727">
    <property type="entry name" value="NadR/Ttd14_AAA_dom"/>
</dbReference>
<sequence length="212" mass="24140">MQPARFLYIIGAQCTAKTTLIKALLDALSLKHPSLSPHPITEVARKVLCEFGFTRDDITSDPHRALELQELILKAQFEEETKVTTNATVVYDRSAADPIVYAVKYGSPHTQDMLEQCLEWQVLRDRMRDSPVILCPPHQEWLTNDGVRLMAGCWTELADLHFVFIHVLSTNTILFHVIPEELMELQDRVGFVLGLWNELQAGEMAERTLCTH</sequence>
<accession>A0A5N6XNZ6</accession>
<dbReference type="Proteomes" id="UP000325558">
    <property type="component" value="Unassembled WGS sequence"/>
</dbReference>
<organism evidence="2">
    <name type="scientific">Aspergillus arachidicola</name>
    <dbReference type="NCBI Taxonomy" id="656916"/>
    <lineage>
        <taxon>Eukaryota</taxon>
        <taxon>Fungi</taxon>
        <taxon>Dikarya</taxon>
        <taxon>Ascomycota</taxon>
        <taxon>Pezizomycotina</taxon>
        <taxon>Eurotiomycetes</taxon>
        <taxon>Eurotiomycetidae</taxon>
        <taxon>Eurotiales</taxon>
        <taxon>Aspergillaceae</taxon>
        <taxon>Aspergillus</taxon>
        <taxon>Aspergillus subgen. Circumdati</taxon>
    </lineage>
</organism>
<feature type="domain" description="NadR/Ttd14 AAA" evidence="1">
    <location>
        <begin position="8"/>
        <end position="179"/>
    </location>
</feature>
<dbReference type="EMBL" id="ML737280">
    <property type="protein sequence ID" value="KAE8334423.1"/>
    <property type="molecule type" value="Genomic_DNA"/>
</dbReference>
<gene>
    <name evidence="2" type="ORF">BDV24DRAFT_172565</name>
</gene>
<dbReference type="AlphaFoldDB" id="A0A5N6XNZ6"/>
<dbReference type="Gene3D" id="3.40.50.300">
    <property type="entry name" value="P-loop containing nucleotide triphosphate hydrolases"/>
    <property type="match status" value="1"/>
</dbReference>
<protein>
    <recommendedName>
        <fullName evidence="1">NadR/Ttd14 AAA domain-containing protein</fullName>
    </recommendedName>
</protein>
<evidence type="ECO:0000313" key="2">
    <source>
        <dbReference type="EMBL" id="KAE8334423.1"/>
    </source>
</evidence>
<dbReference type="Pfam" id="PF13521">
    <property type="entry name" value="AAA_28"/>
    <property type="match status" value="1"/>
</dbReference>
<proteinExistence type="predicted"/>
<name>A0A5N6XNZ6_9EURO</name>
<evidence type="ECO:0000259" key="1">
    <source>
        <dbReference type="Pfam" id="PF13521"/>
    </source>
</evidence>
<reference evidence="2" key="1">
    <citation type="submission" date="2019-04" db="EMBL/GenBank/DDBJ databases">
        <title>Friends and foes A comparative genomics study of 23 Aspergillus species from section Flavi.</title>
        <authorList>
            <consortium name="DOE Joint Genome Institute"/>
            <person name="Kjaerbolling I."/>
            <person name="Vesth T."/>
            <person name="Frisvad J.C."/>
            <person name="Nybo J.L."/>
            <person name="Theobald S."/>
            <person name="Kildgaard S."/>
            <person name="Isbrandt T."/>
            <person name="Kuo A."/>
            <person name="Sato A."/>
            <person name="Lyhne E.K."/>
            <person name="Kogle M.E."/>
            <person name="Wiebenga A."/>
            <person name="Kun R.S."/>
            <person name="Lubbers R.J."/>
            <person name="Makela M.R."/>
            <person name="Barry K."/>
            <person name="Chovatia M."/>
            <person name="Clum A."/>
            <person name="Daum C."/>
            <person name="Haridas S."/>
            <person name="He G."/>
            <person name="LaButti K."/>
            <person name="Lipzen A."/>
            <person name="Mondo S."/>
            <person name="Riley R."/>
            <person name="Salamov A."/>
            <person name="Simmons B.A."/>
            <person name="Magnuson J.K."/>
            <person name="Henrissat B."/>
            <person name="Mortensen U.H."/>
            <person name="Larsen T.O."/>
            <person name="Devries R.P."/>
            <person name="Grigoriev I.V."/>
            <person name="Machida M."/>
            <person name="Baker S.E."/>
            <person name="Andersen M.R."/>
        </authorList>
    </citation>
    <scope>NUCLEOTIDE SEQUENCE</scope>
    <source>
        <strain evidence="2">CBS 117612</strain>
    </source>
</reference>
<dbReference type="OrthoDB" id="6118920at2759"/>